<keyword evidence="12" id="KW-1185">Reference proteome</keyword>
<accession>A0A1G7V423</accession>
<evidence type="ECO:0000259" key="10">
    <source>
        <dbReference type="Pfam" id="PF01467"/>
    </source>
</evidence>
<comment type="subunit">
    <text evidence="9">Homohexamer.</text>
</comment>
<evidence type="ECO:0000313" key="12">
    <source>
        <dbReference type="Proteomes" id="UP000198607"/>
    </source>
</evidence>
<dbReference type="AlphaFoldDB" id="A0A1G7V423"/>
<keyword evidence="6 9" id="KW-0460">Magnesium</keyword>
<gene>
    <name evidence="9" type="primary">coaD</name>
    <name evidence="11" type="ORF">SAMN05660652_00082</name>
</gene>
<keyword evidence="1 9" id="KW-0963">Cytoplasm</keyword>
<sequence>MALNKRVAIYAGTFDPITQGHEDIARRASGLFDHVIVAIAASLSKRPFFTLEERAEMAREVLAPYKNIEVASFDGLLMDFLHEKGAKVILRGLRAASDFEYEFQMAGMNRNLFPEVETMFLTPSEQFTFISATFVREIALLGGDVSKFVHPSVGARLNKKVTATQAA</sequence>
<comment type="cofactor">
    <cofactor evidence="9">
        <name>Mg(2+)</name>
        <dbReference type="ChEBI" id="CHEBI:18420"/>
    </cofactor>
</comment>
<comment type="subcellular location">
    <subcellularLocation>
        <location evidence="9">Cytoplasm</location>
    </subcellularLocation>
</comment>
<dbReference type="NCBIfam" id="TIGR00125">
    <property type="entry name" value="cyt_tran_rel"/>
    <property type="match status" value="1"/>
</dbReference>
<feature type="binding site" evidence="9">
    <location>
        <position position="21"/>
    </location>
    <ligand>
        <name>ATP</name>
        <dbReference type="ChEBI" id="CHEBI:30616"/>
    </ligand>
</feature>
<dbReference type="STRING" id="83767.SAMN05660652_00082"/>
<dbReference type="EMBL" id="FNCY01000001">
    <property type="protein sequence ID" value="SDG54477.1"/>
    <property type="molecule type" value="Genomic_DNA"/>
</dbReference>
<dbReference type="InterPro" id="IPR014729">
    <property type="entry name" value="Rossmann-like_a/b/a_fold"/>
</dbReference>
<feature type="binding site" evidence="9">
    <location>
        <position position="45"/>
    </location>
    <ligand>
        <name>substrate</name>
    </ligand>
</feature>
<evidence type="ECO:0000256" key="6">
    <source>
        <dbReference type="ARBA" id="ARBA00022842"/>
    </source>
</evidence>
<dbReference type="InterPro" id="IPR001980">
    <property type="entry name" value="PPAT"/>
</dbReference>
<organism evidence="11 12">
    <name type="scientific">Propionivibrio dicarboxylicus</name>
    <dbReference type="NCBI Taxonomy" id="83767"/>
    <lineage>
        <taxon>Bacteria</taxon>
        <taxon>Pseudomonadati</taxon>
        <taxon>Pseudomonadota</taxon>
        <taxon>Betaproteobacteria</taxon>
        <taxon>Rhodocyclales</taxon>
        <taxon>Rhodocyclaceae</taxon>
        <taxon>Propionivibrio</taxon>
    </lineage>
</organism>
<feature type="binding site" evidence="9">
    <location>
        <begin position="92"/>
        <end position="94"/>
    </location>
    <ligand>
        <name>ATP</name>
        <dbReference type="ChEBI" id="CHEBI:30616"/>
    </ligand>
</feature>
<dbReference type="GO" id="GO:0015937">
    <property type="term" value="P:coenzyme A biosynthetic process"/>
    <property type="evidence" value="ECO:0007669"/>
    <property type="project" value="UniProtKB-UniRule"/>
</dbReference>
<dbReference type="HAMAP" id="MF_00151">
    <property type="entry name" value="PPAT_bact"/>
    <property type="match status" value="1"/>
</dbReference>
<evidence type="ECO:0000313" key="11">
    <source>
        <dbReference type="EMBL" id="SDG54477.1"/>
    </source>
</evidence>
<evidence type="ECO:0000256" key="7">
    <source>
        <dbReference type="ARBA" id="ARBA00022993"/>
    </source>
</evidence>
<dbReference type="PANTHER" id="PTHR21342:SF1">
    <property type="entry name" value="PHOSPHOPANTETHEINE ADENYLYLTRANSFERASE"/>
    <property type="match status" value="1"/>
</dbReference>
<feature type="site" description="Transition state stabilizer" evidence="9">
    <location>
        <position position="21"/>
    </location>
</feature>
<dbReference type="Gene3D" id="3.40.50.620">
    <property type="entry name" value="HUPs"/>
    <property type="match status" value="1"/>
</dbReference>
<comment type="catalytic activity">
    <reaction evidence="8 9">
        <text>(R)-4'-phosphopantetheine + ATP + H(+) = 3'-dephospho-CoA + diphosphate</text>
        <dbReference type="Rhea" id="RHEA:19801"/>
        <dbReference type="ChEBI" id="CHEBI:15378"/>
        <dbReference type="ChEBI" id="CHEBI:30616"/>
        <dbReference type="ChEBI" id="CHEBI:33019"/>
        <dbReference type="ChEBI" id="CHEBI:57328"/>
        <dbReference type="ChEBI" id="CHEBI:61723"/>
        <dbReference type="EC" id="2.7.7.3"/>
    </reaction>
</comment>
<dbReference type="SUPFAM" id="SSF52374">
    <property type="entry name" value="Nucleotidylyl transferase"/>
    <property type="match status" value="1"/>
</dbReference>
<reference evidence="11 12" key="1">
    <citation type="submission" date="2016-10" db="EMBL/GenBank/DDBJ databases">
        <authorList>
            <person name="de Groot N.N."/>
        </authorList>
    </citation>
    <scope>NUCLEOTIDE SEQUENCE [LARGE SCALE GENOMIC DNA]</scope>
    <source>
        <strain evidence="11 12">DSM 5885</strain>
    </source>
</reference>
<feature type="binding site" evidence="9">
    <location>
        <position position="102"/>
    </location>
    <ligand>
        <name>ATP</name>
        <dbReference type="ChEBI" id="CHEBI:30616"/>
    </ligand>
</feature>
<evidence type="ECO:0000256" key="1">
    <source>
        <dbReference type="ARBA" id="ARBA00022490"/>
    </source>
</evidence>
<feature type="domain" description="Cytidyltransferase-like" evidence="10">
    <location>
        <begin position="9"/>
        <end position="137"/>
    </location>
</feature>
<evidence type="ECO:0000256" key="9">
    <source>
        <dbReference type="HAMAP-Rule" id="MF_00151"/>
    </source>
</evidence>
<dbReference type="GO" id="GO:0004595">
    <property type="term" value="F:pantetheine-phosphate adenylyltransferase activity"/>
    <property type="evidence" value="ECO:0007669"/>
    <property type="project" value="UniProtKB-UniRule"/>
</dbReference>
<dbReference type="NCBIfam" id="TIGR01510">
    <property type="entry name" value="coaD_prev_kdtB"/>
    <property type="match status" value="1"/>
</dbReference>
<dbReference type="Pfam" id="PF01467">
    <property type="entry name" value="CTP_transf_like"/>
    <property type="match status" value="1"/>
</dbReference>
<feature type="binding site" evidence="9">
    <location>
        <position position="13"/>
    </location>
    <ligand>
        <name>substrate</name>
    </ligand>
</feature>
<evidence type="ECO:0000256" key="5">
    <source>
        <dbReference type="ARBA" id="ARBA00022840"/>
    </source>
</evidence>
<keyword evidence="5 9" id="KW-0067">ATP-binding</keyword>
<comment type="pathway">
    <text evidence="9">Cofactor biosynthesis; coenzyme A biosynthesis; CoA from (R)-pantothenate: step 4/5.</text>
</comment>
<proteinExistence type="inferred from homology"/>
<dbReference type="GO" id="GO:0005737">
    <property type="term" value="C:cytoplasm"/>
    <property type="evidence" value="ECO:0007669"/>
    <property type="project" value="UniProtKB-SubCell"/>
</dbReference>
<dbReference type="PANTHER" id="PTHR21342">
    <property type="entry name" value="PHOSPHOPANTETHEINE ADENYLYLTRANSFERASE"/>
    <property type="match status" value="1"/>
</dbReference>
<keyword evidence="3 9" id="KW-0548">Nucleotidyltransferase</keyword>
<dbReference type="GO" id="GO:0005524">
    <property type="term" value="F:ATP binding"/>
    <property type="evidence" value="ECO:0007669"/>
    <property type="project" value="UniProtKB-KW"/>
</dbReference>
<feature type="binding site" evidence="9">
    <location>
        <begin position="127"/>
        <end position="133"/>
    </location>
    <ligand>
        <name>ATP</name>
        <dbReference type="ChEBI" id="CHEBI:30616"/>
    </ligand>
</feature>
<evidence type="ECO:0000256" key="3">
    <source>
        <dbReference type="ARBA" id="ARBA00022695"/>
    </source>
</evidence>
<protein>
    <recommendedName>
        <fullName evidence="9">Phosphopantetheine adenylyltransferase</fullName>
        <ecNumber evidence="9">2.7.7.3</ecNumber>
    </recommendedName>
    <alternativeName>
        <fullName evidence="9">Dephospho-CoA pyrophosphorylase</fullName>
    </alternativeName>
    <alternativeName>
        <fullName evidence="9">Pantetheine-phosphate adenylyltransferase</fullName>
        <shortName evidence="9">PPAT</shortName>
    </alternativeName>
</protein>
<keyword evidence="7 9" id="KW-0173">Coenzyme A biosynthesis</keyword>
<keyword evidence="2 9" id="KW-0808">Transferase</keyword>
<dbReference type="InterPro" id="IPR004821">
    <property type="entry name" value="Cyt_trans-like"/>
</dbReference>
<comment type="function">
    <text evidence="9">Reversibly transfers an adenylyl group from ATP to 4'-phosphopantetheine, yielding dephospho-CoA (dPCoA) and pyrophosphate.</text>
</comment>
<dbReference type="Proteomes" id="UP000198607">
    <property type="component" value="Unassembled WGS sequence"/>
</dbReference>
<feature type="binding site" evidence="9">
    <location>
        <position position="77"/>
    </location>
    <ligand>
        <name>substrate</name>
    </ligand>
</feature>
<dbReference type="PRINTS" id="PR01020">
    <property type="entry name" value="LPSBIOSNTHSS"/>
</dbReference>
<dbReference type="EC" id="2.7.7.3" evidence="9"/>
<evidence type="ECO:0000256" key="8">
    <source>
        <dbReference type="ARBA" id="ARBA00029346"/>
    </source>
</evidence>
<dbReference type="CDD" id="cd02163">
    <property type="entry name" value="PPAT"/>
    <property type="match status" value="1"/>
</dbReference>
<dbReference type="UniPathway" id="UPA00241">
    <property type="reaction ID" value="UER00355"/>
</dbReference>
<evidence type="ECO:0000256" key="2">
    <source>
        <dbReference type="ARBA" id="ARBA00022679"/>
    </source>
</evidence>
<keyword evidence="4 9" id="KW-0547">Nucleotide-binding</keyword>
<feature type="binding site" evidence="9">
    <location>
        <begin position="13"/>
        <end position="14"/>
    </location>
    <ligand>
        <name>ATP</name>
        <dbReference type="ChEBI" id="CHEBI:30616"/>
    </ligand>
</feature>
<evidence type="ECO:0000256" key="4">
    <source>
        <dbReference type="ARBA" id="ARBA00022741"/>
    </source>
</evidence>
<feature type="binding site" evidence="9">
    <location>
        <position position="91"/>
    </location>
    <ligand>
        <name>substrate</name>
    </ligand>
</feature>
<name>A0A1G7V423_9RHOO</name>
<comment type="similarity">
    <text evidence="9">Belongs to the bacterial CoaD family.</text>
</comment>
<dbReference type="OrthoDB" id="9806661at2"/>